<keyword evidence="2" id="KW-0602">Photosynthesis</keyword>
<dbReference type="GeneID" id="33362207"/>
<dbReference type="GO" id="GO:0009536">
    <property type="term" value="C:plastid"/>
    <property type="evidence" value="ECO:0007669"/>
    <property type="project" value="UniProtKB-SubCell"/>
</dbReference>
<evidence type="ECO:0000313" key="6">
    <source>
        <dbReference type="EMBL" id="ARW69519.1"/>
    </source>
</evidence>
<keyword evidence="4" id="KW-0604">Photosystem II</keyword>
<reference evidence="6" key="1">
    <citation type="journal article" date="2017" name="J. Phycol.">
        <title>Analysis of chloroplast genomes and a supermatrix inform reclassification of the Rhodomelaceae (Rhodophyta).</title>
        <authorList>
            <person name="Diaz-Tapia P."/>
            <person name="Maggs C.A."/>
            <person name="West J.A."/>
            <person name="Verbruggen H."/>
        </authorList>
    </citation>
    <scope>NUCLEOTIDE SEQUENCE</scope>
    <source>
        <strain evidence="6">PD1820</strain>
    </source>
</reference>
<dbReference type="AlphaFoldDB" id="A0A1Z1MUG4"/>
<dbReference type="RefSeq" id="YP_009399700.1">
    <property type="nucleotide sequence ID" value="NC_035298.1"/>
</dbReference>
<dbReference type="PANTHER" id="PTHR47128:SF2">
    <property type="entry name" value="PROTEIN HIGH CHLOROPHYLL FLUORESCENCE PHENOTYPE 244, CHLOROPLASTIC"/>
    <property type="match status" value="1"/>
</dbReference>
<dbReference type="InterPro" id="IPR044256">
    <property type="entry name" value="HCF244-like"/>
</dbReference>
<accession>A0A1Z1MUG4</accession>
<dbReference type="GO" id="GO:0009523">
    <property type="term" value="C:photosystem II"/>
    <property type="evidence" value="ECO:0007669"/>
    <property type="project" value="UniProtKB-KW"/>
</dbReference>
<dbReference type="GO" id="GO:0015979">
    <property type="term" value="P:photosynthesis"/>
    <property type="evidence" value="ECO:0007669"/>
    <property type="project" value="UniProtKB-KW"/>
</dbReference>
<evidence type="ECO:0000256" key="1">
    <source>
        <dbReference type="ARBA" id="ARBA00004474"/>
    </source>
</evidence>
<geneLocation type="chloroplast" evidence="6"/>
<proteinExistence type="predicted"/>
<evidence type="ECO:0000256" key="4">
    <source>
        <dbReference type="ARBA" id="ARBA00023276"/>
    </source>
</evidence>
<dbReference type="EMBL" id="MF101465">
    <property type="protein sequence ID" value="ARW69519.1"/>
    <property type="molecule type" value="Genomic_DNA"/>
</dbReference>
<keyword evidence="3 6" id="KW-0934">Plastid</keyword>
<evidence type="ECO:0000256" key="2">
    <source>
        <dbReference type="ARBA" id="ARBA00022531"/>
    </source>
</evidence>
<dbReference type="SUPFAM" id="SSF51735">
    <property type="entry name" value="NAD(P)-binding Rossmann-fold domains"/>
    <property type="match status" value="1"/>
</dbReference>
<dbReference type="InterPro" id="IPR008030">
    <property type="entry name" value="NmrA-like"/>
</dbReference>
<sequence>MSLLVIGSTGTLGRQIVRKALNEGFQVKCLVRSFRKASFLKEWGAELIYGDLTLPETIPLALLGVTGVIDCSTTRPSDLYSVKLIDLKSKYILIESAIKAKVSRFIFFSILTEDNYRDIPLINLKLLVENRLKSSNLKYTIFKLTGFFQGLITQYAVPILEQDSIWITREDSLIPYINTQDVAAVTIKSLSIIQFINKALPLVGNKSWNSLEIIELCQKISGKRPKISRVPIYLLRFMTYITKMFQWTWNISERLAFIEILSIGYSYNISMKEILYILKMNLKDIESLELYMQEYFQSIMKKLKELNYESLNNNSSVGKTDF</sequence>
<evidence type="ECO:0000259" key="5">
    <source>
        <dbReference type="Pfam" id="PF05368"/>
    </source>
</evidence>
<comment type="subcellular location">
    <subcellularLocation>
        <location evidence="1">Plastid</location>
    </subcellularLocation>
</comment>
<dbReference type="InterPro" id="IPR036291">
    <property type="entry name" value="NAD(P)-bd_dom_sf"/>
</dbReference>
<organism evidence="6">
    <name type="scientific">Digenea simplex</name>
    <name type="common">Marine red alga</name>
    <name type="synonym">Conferva simplex</name>
    <dbReference type="NCBI Taxonomy" id="945030"/>
    <lineage>
        <taxon>Eukaryota</taxon>
        <taxon>Rhodophyta</taxon>
        <taxon>Florideophyceae</taxon>
        <taxon>Rhodymeniophycidae</taxon>
        <taxon>Ceramiales</taxon>
        <taxon>Rhodomelaceae</taxon>
        <taxon>Polysiphonioideae</taxon>
        <taxon>Digenea</taxon>
    </lineage>
</organism>
<dbReference type="Gene3D" id="3.40.50.720">
    <property type="entry name" value="NAD(P)-binding Rossmann-like Domain"/>
    <property type="match status" value="1"/>
</dbReference>
<dbReference type="Pfam" id="PF05368">
    <property type="entry name" value="NmrA"/>
    <property type="match status" value="1"/>
</dbReference>
<evidence type="ECO:0000256" key="3">
    <source>
        <dbReference type="ARBA" id="ARBA00022640"/>
    </source>
</evidence>
<dbReference type="CDD" id="cd05243">
    <property type="entry name" value="SDR_a5"/>
    <property type="match status" value="1"/>
</dbReference>
<keyword evidence="6" id="KW-0150">Chloroplast</keyword>
<gene>
    <name evidence="6" type="primary">ycf39</name>
</gene>
<dbReference type="PANTHER" id="PTHR47128">
    <property type="match status" value="1"/>
</dbReference>
<feature type="domain" description="NmrA-like" evidence="5">
    <location>
        <begin position="3"/>
        <end position="237"/>
    </location>
</feature>
<name>A0A1Z1MUG4_DIGSM</name>
<protein>
    <recommendedName>
        <fullName evidence="5">NmrA-like domain-containing protein</fullName>
    </recommendedName>
</protein>